<dbReference type="InterPro" id="IPR032675">
    <property type="entry name" value="LRR_dom_sf"/>
</dbReference>
<dbReference type="STRING" id="1936003.STSP2_01005"/>
<evidence type="ECO:0000256" key="2">
    <source>
        <dbReference type="ARBA" id="ARBA00022737"/>
    </source>
</evidence>
<dbReference type="AlphaFoldDB" id="A0A1U9NIU6"/>
<name>A0A1U9NIU6_9BACT</name>
<dbReference type="PANTHER" id="PTHR46652:SF3">
    <property type="entry name" value="LEUCINE-RICH REPEAT-CONTAINING PROTEIN 9"/>
    <property type="match status" value="1"/>
</dbReference>
<proteinExistence type="predicted"/>
<dbReference type="OrthoDB" id="269551at2"/>
<evidence type="ECO:0000313" key="5">
    <source>
        <dbReference type="Proteomes" id="UP000189674"/>
    </source>
</evidence>
<dbReference type="InterPro" id="IPR050836">
    <property type="entry name" value="SDS22/Internalin_LRR"/>
</dbReference>
<organism evidence="4 5">
    <name type="scientific">Anaerohalosphaera lusitana</name>
    <dbReference type="NCBI Taxonomy" id="1936003"/>
    <lineage>
        <taxon>Bacteria</taxon>
        <taxon>Pseudomonadati</taxon>
        <taxon>Planctomycetota</taxon>
        <taxon>Phycisphaerae</taxon>
        <taxon>Sedimentisphaerales</taxon>
        <taxon>Anaerohalosphaeraceae</taxon>
        <taxon>Anaerohalosphaera</taxon>
    </lineage>
</organism>
<protein>
    <submittedName>
        <fullName evidence="4">Internalin-A</fullName>
    </submittedName>
</protein>
<dbReference type="SUPFAM" id="SSF52058">
    <property type="entry name" value="L domain-like"/>
    <property type="match status" value="1"/>
</dbReference>
<sequence precursor="true">MRRLLVFAVILVVSGAVFAVEQEAEDVRSIVEGIENAELREQLLEELEENPESDLSSIGLDGLNDLGGLEELANIETLGLAKSQEVDMSPVSELPSLGCLMLFDCTKILWNSDSLNTSCEVLVISKSDLKEIDFVSKLPNLKMISIRDSSVNDLSSIKALKGLRILSLKNFKGQKNLAFIGEMTSLKGLTIKGVEALKFPSFSKLRHLEWLDIADANSVDVRTINSRNTLRELYLKNDHISNISFLKRLPNIEIAHLDDNPIKDFRPLSALKKLKNVSLSNTGFSDFKVLGGMSELETVYAEGNGIASLDDAEELIGIKSLRLRNNKLKSLAGIKVLSSLTSLDVRDNRLSSIEEVAHLKKLGALCLSGNKIKSIAPVAELSELWFLQLDSKLPNMEEAQQVIGELRERNPDLYVWWD</sequence>
<dbReference type="Gene3D" id="3.80.10.10">
    <property type="entry name" value="Ribonuclease Inhibitor"/>
    <property type="match status" value="1"/>
</dbReference>
<dbReference type="RefSeq" id="WP_146660356.1">
    <property type="nucleotide sequence ID" value="NZ_CP019791.1"/>
</dbReference>
<accession>A0A1U9NIU6</accession>
<evidence type="ECO:0000256" key="3">
    <source>
        <dbReference type="SAM" id="SignalP"/>
    </source>
</evidence>
<dbReference type="PANTHER" id="PTHR46652">
    <property type="entry name" value="LEUCINE-RICH REPEAT AND IQ DOMAIN-CONTAINING PROTEIN 1-RELATED"/>
    <property type="match status" value="1"/>
</dbReference>
<dbReference type="Proteomes" id="UP000189674">
    <property type="component" value="Chromosome"/>
</dbReference>
<evidence type="ECO:0000256" key="1">
    <source>
        <dbReference type="ARBA" id="ARBA00022614"/>
    </source>
</evidence>
<keyword evidence="3" id="KW-0732">Signal</keyword>
<feature type="signal peptide" evidence="3">
    <location>
        <begin position="1"/>
        <end position="19"/>
    </location>
</feature>
<keyword evidence="2" id="KW-0677">Repeat</keyword>
<reference evidence="5" key="1">
    <citation type="submission" date="2017-02" db="EMBL/GenBank/DDBJ databases">
        <title>Comparative genomics and description of representatives of a novel lineage of planctomycetes thriving in anoxic sediments.</title>
        <authorList>
            <person name="Spring S."/>
            <person name="Bunk B."/>
            <person name="Sproer C."/>
        </authorList>
    </citation>
    <scope>NUCLEOTIDE SEQUENCE [LARGE SCALE GENOMIC DNA]</scope>
    <source>
        <strain evidence="5">ST-NAGAB-D1</strain>
    </source>
</reference>
<feature type="chain" id="PRO_5012211452" evidence="3">
    <location>
        <begin position="20"/>
        <end position="418"/>
    </location>
</feature>
<dbReference type="InterPro" id="IPR001611">
    <property type="entry name" value="Leu-rich_rpt"/>
</dbReference>
<dbReference type="KEGG" id="alus:STSP2_01005"/>
<dbReference type="EMBL" id="CP019791">
    <property type="protein sequence ID" value="AQT67853.1"/>
    <property type="molecule type" value="Genomic_DNA"/>
</dbReference>
<dbReference type="PROSITE" id="PS51450">
    <property type="entry name" value="LRR"/>
    <property type="match status" value="3"/>
</dbReference>
<keyword evidence="5" id="KW-1185">Reference proteome</keyword>
<dbReference type="SMART" id="SM00365">
    <property type="entry name" value="LRR_SD22"/>
    <property type="match status" value="4"/>
</dbReference>
<evidence type="ECO:0000313" key="4">
    <source>
        <dbReference type="EMBL" id="AQT67853.1"/>
    </source>
</evidence>
<gene>
    <name evidence="4" type="primary">inlA_2</name>
    <name evidence="4" type="ORF">STSP2_01005</name>
</gene>
<keyword evidence="1" id="KW-0433">Leucine-rich repeat</keyword>